<evidence type="ECO:0000313" key="2">
    <source>
        <dbReference type="Proteomes" id="UP000638918"/>
    </source>
</evidence>
<gene>
    <name evidence="1" type="ORF">H9656_01205</name>
</gene>
<sequence length="77" mass="8700">MSSRATLRDHAGVELVRIERLAKHQREISFRLSTHRNNNQRLIMDEAEAHRAFAREVAASLQDPVVLELIESGALPA</sequence>
<proteinExistence type="predicted"/>
<dbReference type="EMBL" id="JACSQU010000001">
    <property type="protein sequence ID" value="MBD7940003.1"/>
    <property type="molecule type" value="Genomic_DNA"/>
</dbReference>
<organism evidence="1 2">
    <name type="scientific">Brevundimonas guildfordensis</name>
    <dbReference type="NCBI Taxonomy" id="2762241"/>
    <lineage>
        <taxon>Bacteria</taxon>
        <taxon>Pseudomonadati</taxon>
        <taxon>Pseudomonadota</taxon>
        <taxon>Alphaproteobacteria</taxon>
        <taxon>Caulobacterales</taxon>
        <taxon>Caulobacteraceae</taxon>
        <taxon>Brevundimonas</taxon>
    </lineage>
</organism>
<keyword evidence="2" id="KW-1185">Reference proteome</keyword>
<protein>
    <submittedName>
        <fullName evidence="1">Uncharacterized protein</fullName>
    </submittedName>
</protein>
<reference evidence="1 2" key="1">
    <citation type="submission" date="2020-08" db="EMBL/GenBank/DDBJ databases">
        <title>A Genomic Blueprint of the Chicken Gut Microbiome.</title>
        <authorList>
            <person name="Gilroy R."/>
            <person name="Ravi A."/>
            <person name="Getino M."/>
            <person name="Pursley I."/>
            <person name="Horton D.L."/>
            <person name="Alikhan N.-F."/>
            <person name="Baker D."/>
            <person name="Gharbi K."/>
            <person name="Hall N."/>
            <person name="Watson M."/>
            <person name="Adriaenssens E.M."/>
            <person name="Foster-Nyarko E."/>
            <person name="Jarju S."/>
            <person name="Secka A."/>
            <person name="Antonio M."/>
            <person name="Oren A."/>
            <person name="Chaudhuri R."/>
            <person name="La Ragione R.M."/>
            <person name="Hildebrand F."/>
            <person name="Pallen M.J."/>
        </authorList>
    </citation>
    <scope>NUCLEOTIDE SEQUENCE [LARGE SCALE GENOMIC DNA]</scope>
    <source>
        <strain evidence="1 2">Sa3CVA3</strain>
    </source>
</reference>
<name>A0ABR8QWV9_9CAUL</name>
<dbReference type="RefSeq" id="WP_191742483.1">
    <property type="nucleotide sequence ID" value="NZ_JACSQU010000001.1"/>
</dbReference>
<comment type="caution">
    <text evidence="1">The sequence shown here is derived from an EMBL/GenBank/DDBJ whole genome shotgun (WGS) entry which is preliminary data.</text>
</comment>
<evidence type="ECO:0000313" key="1">
    <source>
        <dbReference type="EMBL" id="MBD7940003.1"/>
    </source>
</evidence>
<accession>A0ABR8QWV9</accession>
<dbReference type="Proteomes" id="UP000638918">
    <property type="component" value="Unassembled WGS sequence"/>
</dbReference>